<reference evidence="6 8" key="1">
    <citation type="journal article" date="2017" name="Nature">
        <title>The sunflower genome provides insights into oil metabolism, flowering and Asterid evolution.</title>
        <authorList>
            <person name="Badouin H."/>
            <person name="Gouzy J."/>
            <person name="Grassa C.J."/>
            <person name="Murat F."/>
            <person name="Staton S.E."/>
            <person name="Cottret L."/>
            <person name="Lelandais-Briere C."/>
            <person name="Owens G.L."/>
            <person name="Carrere S."/>
            <person name="Mayjonade B."/>
            <person name="Legrand L."/>
            <person name="Gill N."/>
            <person name="Kane N.C."/>
            <person name="Bowers J.E."/>
            <person name="Hubner S."/>
            <person name="Bellec A."/>
            <person name="Berard A."/>
            <person name="Berges H."/>
            <person name="Blanchet N."/>
            <person name="Boniface M.C."/>
            <person name="Brunel D."/>
            <person name="Catrice O."/>
            <person name="Chaidir N."/>
            <person name="Claudel C."/>
            <person name="Donnadieu C."/>
            <person name="Faraut T."/>
            <person name="Fievet G."/>
            <person name="Helmstetter N."/>
            <person name="King M."/>
            <person name="Knapp S.J."/>
            <person name="Lai Z."/>
            <person name="Le Paslier M.C."/>
            <person name="Lippi Y."/>
            <person name="Lorenzon L."/>
            <person name="Mandel J.R."/>
            <person name="Marage G."/>
            <person name="Marchand G."/>
            <person name="Marquand E."/>
            <person name="Bret-Mestries E."/>
            <person name="Morien E."/>
            <person name="Nambeesan S."/>
            <person name="Nguyen T."/>
            <person name="Pegot-Espagnet P."/>
            <person name="Pouilly N."/>
            <person name="Raftis F."/>
            <person name="Sallet E."/>
            <person name="Schiex T."/>
            <person name="Thomas J."/>
            <person name="Vandecasteele C."/>
            <person name="Vares D."/>
            <person name="Vear F."/>
            <person name="Vautrin S."/>
            <person name="Crespi M."/>
            <person name="Mangin B."/>
            <person name="Burke J.M."/>
            <person name="Salse J."/>
            <person name="Munos S."/>
            <person name="Vincourt P."/>
            <person name="Rieseberg L.H."/>
            <person name="Langlade N.B."/>
        </authorList>
    </citation>
    <scope>NUCLEOTIDE SEQUENCE [LARGE SCALE GENOMIC DNA]</scope>
    <source>
        <strain evidence="8">cv. SF193</strain>
        <tissue evidence="6">Leaves</tissue>
    </source>
</reference>
<evidence type="ECO:0000256" key="4">
    <source>
        <dbReference type="ARBA" id="ARBA00023027"/>
    </source>
</evidence>
<dbReference type="InterPro" id="IPR002182">
    <property type="entry name" value="NB-ARC"/>
</dbReference>
<accession>A0A251UWP2</accession>
<dbReference type="Pfam" id="PF00931">
    <property type="entry name" value="NB-ARC"/>
    <property type="match status" value="1"/>
</dbReference>
<keyword evidence="1" id="KW-0433">Leucine-rich repeat</keyword>
<evidence type="ECO:0000259" key="5">
    <source>
        <dbReference type="PROSITE" id="PS50104"/>
    </source>
</evidence>
<dbReference type="PRINTS" id="PR00364">
    <property type="entry name" value="DISEASERSIST"/>
</dbReference>
<dbReference type="EMBL" id="CM007893">
    <property type="protein sequence ID" value="OTG27795.1"/>
    <property type="molecule type" value="Genomic_DNA"/>
</dbReference>
<reference evidence="6" key="3">
    <citation type="submission" date="2020-06" db="EMBL/GenBank/DDBJ databases">
        <title>Helianthus annuus Genome sequencing and assembly Release 2.</title>
        <authorList>
            <person name="Gouzy J."/>
            <person name="Langlade N."/>
            <person name="Munos S."/>
        </authorList>
    </citation>
    <scope>NUCLEOTIDE SEQUENCE</scope>
    <source>
        <tissue evidence="6">Leaves</tissue>
    </source>
</reference>
<keyword evidence="8" id="KW-1185">Reference proteome</keyword>
<dbReference type="InterPro" id="IPR036390">
    <property type="entry name" value="WH_DNA-bd_sf"/>
</dbReference>
<evidence type="ECO:0000256" key="3">
    <source>
        <dbReference type="ARBA" id="ARBA00022821"/>
    </source>
</evidence>
<dbReference type="Pfam" id="PF23282">
    <property type="entry name" value="WHD_ROQ1"/>
    <property type="match status" value="1"/>
</dbReference>
<dbReference type="Pfam" id="PF01582">
    <property type="entry name" value="TIR"/>
    <property type="match status" value="1"/>
</dbReference>
<dbReference type="SUPFAM" id="SSF52200">
    <property type="entry name" value="Toll/Interleukin receptor TIR domain"/>
    <property type="match status" value="1"/>
</dbReference>
<keyword evidence="7" id="KW-0675">Receptor</keyword>
<dbReference type="InterPro" id="IPR035897">
    <property type="entry name" value="Toll_tir_struct_dom_sf"/>
</dbReference>
<dbReference type="OrthoDB" id="1357022at2759"/>
<dbReference type="Gene3D" id="3.80.10.10">
    <property type="entry name" value="Ribonuclease Inhibitor"/>
    <property type="match status" value="2"/>
</dbReference>
<gene>
    <name evidence="7" type="ORF">HannXRQ_Chr04g0103931</name>
    <name evidence="6" type="ORF">HanXRQr2_Chr04g0151691</name>
</gene>
<dbReference type="Proteomes" id="UP000215914">
    <property type="component" value="Chromosome 4"/>
</dbReference>
<evidence type="ECO:0000313" key="7">
    <source>
        <dbReference type="EMBL" id="OTG27795.1"/>
    </source>
</evidence>
<dbReference type="SMART" id="SM00255">
    <property type="entry name" value="TIR"/>
    <property type="match status" value="1"/>
</dbReference>
<reference evidence="7" key="2">
    <citation type="submission" date="2017-02" db="EMBL/GenBank/DDBJ databases">
        <title>Sunflower complete genome.</title>
        <authorList>
            <person name="Langlade N."/>
            <person name="Munos S."/>
        </authorList>
    </citation>
    <scope>NUCLEOTIDE SEQUENCE [LARGE SCALE GENOMIC DNA]</scope>
    <source>
        <tissue evidence="7">Leaves</tissue>
    </source>
</reference>
<dbReference type="Gramene" id="mRNA:HanXRQr2_Chr04g0151691">
    <property type="protein sequence ID" value="mRNA:HanXRQr2_Chr04g0151691"/>
    <property type="gene ID" value="HanXRQr2_Chr04g0151691"/>
</dbReference>
<dbReference type="PANTHER" id="PTHR11017">
    <property type="entry name" value="LEUCINE-RICH REPEAT-CONTAINING PROTEIN"/>
    <property type="match status" value="1"/>
</dbReference>
<dbReference type="EMBL" id="MNCJ02000319">
    <property type="protein sequence ID" value="KAF5808979.1"/>
    <property type="molecule type" value="Genomic_DNA"/>
</dbReference>
<dbReference type="InterPro" id="IPR000157">
    <property type="entry name" value="TIR_dom"/>
</dbReference>
<organism evidence="7 8">
    <name type="scientific">Helianthus annuus</name>
    <name type="common">Common sunflower</name>
    <dbReference type="NCBI Taxonomy" id="4232"/>
    <lineage>
        <taxon>Eukaryota</taxon>
        <taxon>Viridiplantae</taxon>
        <taxon>Streptophyta</taxon>
        <taxon>Embryophyta</taxon>
        <taxon>Tracheophyta</taxon>
        <taxon>Spermatophyta</taxon>
        <taxon>Magnoliopsida</taxon>
        <taxon>eudicotyledons</taxon>
        <taxon>Gunneridae</taxon>
        <taxon>Pentapetalae</taxon>
        <taxon>asterids</taxon>
        <taxon>campanulids</taxon>
        <taxon>Asterales</taxon>
        <taxon>Asteraceae</taxon>
        <taxon>Asteroideae</taxon>
        <taxon>Heliantheae alliance</taxon>
        <taxon>Heliantheae</taxon>
        <taxon>Helianthus</taxon>
    </lineage>
</organism>
<dbReference type="InterPro" id="IPR032675">
    <property type="entry name" value="LRR_dom_sf"/>
</dbReference>
<dbReference type="GO" id="GO:0007165">
    <property type="term" value="P:signal transduction"/>
    <property type="evidence" value="ECO:0007669"/>
    <property type="project" value="InterPro"/>
</dbReference>
<proteinExistence type="predicted"/>
<dbReference type="GO" id="GO:0043531">
    <property type="term" value="F:ADP binding"/>
    <property type="evidence" value="ECO:0007669"/>
    <property type="project" value="InterPro"/>
</dbReference>
<dbReference type="SUPFAM" id="SSF52058">
    <property type="entry name" value="L domain-like"/>
    <property type="match status" value="1"/>
</dbReference>
<dbReference type="Gene3D" id="3.40.50.10140">
    <property type="entry name" value="Toll/interleukin-1 receptor homology (TIR) domain"/>
    <property type="match status" value="1"/>
</dbReference>
<evidence type="ECO:0000256" key="1">
    <source>
        <dbReference type="ARBA" id="ARBA00022614"/>
    </source>
</evidence>
<sequence>MEILKDSSSYDVFLSFRGVDTRLSFVDHLHNALLEANLKTFLDDDEIETGEDLRPELEWAIKSSRSSIIVLSTNYASSTWCLDELVLILEQRLTADQLVIPIFYHVEPTHVRKQERSFGVAMAVHRQRMEAEVDTEKRSLLAKKIDRWNKALIEVAQLKGMDAKGRKETEFIGEIVRNIHRRLAGSLQCTLPLLFGMEDSIEFITSWLKDGSSHNADILTILGMGGIGKTSLARYVHGSHYRLFAKSSFIECVGEKCATLNGLSDLQKQLFGDISKTNQIQVNNSLAYTSMIENGLTRKKVFIVLDNIDTVDQLYALLGKKGFYPGSKIIITTKDASLIEKYAPINLLVKPKHTKLLLKGLHKEAALRLLSHHAFMSNCPNDGYEDVSKQLMAYCKGHPLALKVLGESLCNKTVAEWEGYIIGLKKETDSHIMNALKVSLDSMQSNNDKELFKHIACFFVQKDKVFAETILESCGIRTTGIRNLIDRCLLTIDQDNILMMHQLIQEMGRDVVRRESPNRTEERSRLWCYEESFNVLEENKGTRNIKGLVLDMKMLEREMLCGSVELETSALSKMPSLMLLELNFVQLSGCYRNFPKKIRWLCMHGFPLKSIPLDLPMENLVALDMSYSNIEYFDMSYSNPQPPAKRQKVTYSCSTDKRLLGSLKFLTLSFSEHLSRIGGFSELPALQRLIVIKCTGLTDICESVDQCVELVYIDLSYCKKLKNVPETIGRLKKVTKLLLDGCDLAELPTKKTIMDSSEVFGAKIVSLNSQKLYSIVETIPKFVVISLPSSLVRLSLAHNNLSNEAFPMDFSCLSMLKDLCLDGNPIVSLPNCVRTLPRLETLGMSNCLKLKSVEHPPCTLRQLNLYNSFWNTDYKHLLRKIAFDPEMAPLEFIADMNILAPSSFEIEGMIKIQPLVCVKPAVLCSLGWGSLFINGNKFVVTNYNYRGQKKSQIQMYYEFGIFSTIYTSMRMQGGITHISNEPSLSITIPSHYGLLKGLNFCYVLSLCEIELPIIKIKNITKKRTWIYKHYIKSVTVDGLEGLPTFLSHWMFGEKEMEVGDRITITLDMCCGDHINMCGAGFVYDERPELLAYYKSRNHTIGGDLSYYKSWNHIIGGDLSAFQLITGEYFLHSVDFLRNLFSSTFFNAHYKEKMVSFIAFSPQKSDRLGHANEHVHVNNNNRFQEPPSIKDEEMFYFDEGRRMEADIRTRVVHKVNGFEEENKLEEEWNKELDIYFQNLCSPPKYITREADYNRLKSCYDILIKRLEAKVTKSNIVVWVCQIYGIKYSHFRKYPKPKVLLTRKKN</sequence>
<dbReference type="InterPro" id="IPR044974">
    <property type="entry name" value="Disease_R_plants"/>
</dbReference>
<dbReference type="PANTHER" id="PTHR11017:SF313">
    <property type="entry name" value="TIR DOMAIN, P-LOOP CONTAINING NUCLEOSIDE TRIPHOSPHATE HYDROLASE"/>
    <property type="match status" value="1"/>
</dbReference>
<feature type="domain" description="TIR" evidence="5">
    <location>
        <begin position="8"/>
        <end position="183"/>
    </location>
</feature>
<evidence type="ECO:0000313" key="6">
    <source>
        <dbReference type="EMBL" id="KAF5808979.1"/>
    </source>
</evidence>
<dbReference type="Gene3D" id="3.40.50.300">
    <property type="entry name" value="P-loop containing nucleotide triphosphate hydrolases"/>
    <property type="match status" value="1"/>
</dbReference>
<evidence type="ECO:0000256" key="2">
    <source>
        <dbReference type="ARBA" id="ARBA00022737"/>
    </source>
</evidence>
<keyword evidence="6" id="KW-0378">Hydrolase</keyword>
<dbReference type="GO" id="GO:0016787">
    <property type="term" value="F:hydrolase activity"/>
    <property type="evidence" value="ECO:0007669"/>
    <property type="project" value="UniProtKB-KW"/>
</dbReference>
<dbReference type="OMA" id="RKQNPIW"/>
<dbReference type="InterPro" id="IPR042197">
    <property type="entry name" value="Apaf_helical"/>
</dbReference>
<dbReference type="InterPro" id="IPR058192">
    <property type="entry name" value="WHD_ROQ1-like"/>
</dbReference>
<dbReference type="Gene3D" id="1.10.8.430">
    <property type="entry name" value="Helical domain of apoptotic protease-activating factors"/>
    <property type="match status" value="1"/>
</dbReference>
<keyword evidence="2" id="KW-0677">Repeat</keyword>
<name>A0A251UWP2_HELAN</name>
<evidence type="ECO:0000313" key="8">
    <source>
        <dbReference type="Proteomes" id="UP000215914"/>
    </source>
</evidence>
<dbReference type="InterPro" id="IPR027417">
    <property type="entry name" value="P-loop_NTPase"/>
</dbReference>
<dbReference type="SUPFAM" id="SSF46785">
    <property type="entry name" value="Winged helix' DNA-binding domain"/>
    <property type="match status" value="1"/>
</dbReference>
<keyword evidence="4" id="KW-0520">NAD</keyword>
<dbReference type="GO" id="GO:0006952">
    <property type="term" value="P:defense response"/>
    <property type="evidence" value="ECO:0007669"/>
    <property type="project" value="UniProtKB-KW"/>
</dbReference>
<dbReference type="FunFam" id="3.40.50.10140:FF:000007">
    <property type="entry name" value="Disease resistance protein (TIR-NBS-LRR class)"/>
    <property type="match status" value="1"/>
</dbReference>
<keyword evidence="3" id="KW-0611">Plant defense</keyword>
<dbReference type="InParanoid" id="A0A251UWP2"/>
<dbReference type="SUPFAM" id="SSF52540">
    <property type="entry name" value="P-loop containing nucleoside triphosphate hydrolases"/>
    <property type="match status" value="1"/>
</dbReference>
<dbReference type="PROSITE" id="PS50104">
    <property type="entry name" value="TIR"/>
    <property type="match status" value="1"/>
</dbReference>
<protein>
    <submittedName>
        <fullName evidence="7">Putative toll/interleukin-1 receptor (TIR) domain-containing protein</fullName>
    </submittedName>
    <submittedName>
        <fullName evidence="6">TIR domain, P-loop containing nucleoside triphosphate hydrolase</fullName>
    </submittedName>
</protein>